<reference evidence="4" key="1">
    <citation type="submission" date="2017-09" db="EMBL/GenBank/DDBJ databases">
        <title>Depth-based differentiation of microbial function through sediment-hosted aquifers and enrichment of novel symbionts in the deep terrestrial subsurface.</title>
        <authorList>
            <person name="Probst A.J."/>
            <person name="Ladd B."/>
            <person name="Jarett J.K."/>
            <person name="Geller-Mcgrath D.E."/>
            <person name="Sieber C.M.K."/>
            <person name="Emerson J.B."/>
            <person name="Anantharaman K."/>
            <person name="Thomas B.C."/>
            <person name="Malmstrom R."/>
            <person name="Stieglmeier M."/>
            <person name="Klingl A."/>
            <person name="Woyke T."/>
            <person name="Ryan C.M."/>
            <person name="Banfield J.F."/>
        </authorList>
    </citation>
    <scope>NUCLEOTIDE SEQUENCE [LARGE SCALE GENOMIC DNA]</scope>
</reference>
<feature type="compositionally biased region" description="Low complexity" evidence="1">
    <location>
        <begin position="47"/>
        <end position="60"/>
    </location>
</feature>
<evidence type="ECO:0000313" key="4">
    <source>
        <dbReference type="Proteomes" id="UP000229753"/>
    </source>
</evidence>
<evidence type="ECO:0000313" key="3">
    <source>
        <dbReference type="EMBL" id="PIZ46580.1"/>
    </source>
</evidence>
<evidence type="ECO:0000256" key="1">
    <source>
        <dbReference type="SAM" id="MobiDB-lite"/>
    </source>
</evidence>
<organism evidence="3 4">
    <name type="scientific">Candidatus Woesebacteria bacterium CG_4_10_14_0_2_um_filter_39_14</name>
    <dbReference type="NCBI Taxonomy" id="1975054"/>
    <lineage>
        <taxon>Bacteria</taxon>
        <taxon>Candidatus Woeseibacteriota</taxon>
    </lineage>
</organism>
<dbReference type="SUPFAM" id="SSF50998">
    <property type="entry name" value="Quinoprotein alcohol dehydrogenase-like"/>
    <property type="match status" value="2"/>
</dbReference>
<dbReference type="Gene3D" id="2.130.10.10">
    <property type="entry name" value="YVTN repeat-like/Quinoprotein amine dehydrogenase"/>
    <property type="match status" value="2"/>
</dbReference>
<name>A0A2M7TJA0_9BACT</name>
<dbReference type="Proteomes" id="UP000229753">
    <property type="component" value="Unassembled WGS sequence"/>
</dbReference>
<gene>
    <name evidence="3" type="ORF">COY29_06420</name>
</gene>
<dbReference type="InterPro" id="IPR011047">
    <property type="entry name" value="Quinoprotein_ADH-like_sf"/>
</dbReference>
<dbReference type="InterPro" id="IPR015943">
    <property type="entry name" value="WD40/YVTN_repeat-like_dom_sf"/>
</dbReference>
<evidence type="ECO:0000259" key="2">
    <source>
        <dbReference type="Pfam" id="PF13360"/>
    </source>
</evidence>
<dbReference type="AlphaFoldDB" id="A0A2M7TJA0"/>
<protein>
    <recommendedName>
        <fullName evidence="2">Pyrrolo-quinoline quinone repeat domain-containing protein</fullName>
    </recommendedName>
</protein>
<dbReference type="InterPro" id="IPR018391">
    <property type="entry name" value="PQQ_b-propeller_rpt"/>
</dbReference>
<dbReference type="InterPro" id="IPR002372">
    <property type="entry name" value="PQQ_rpt_dom"/>
</dbReference>
<comment type="caution">
    <text evidence="3">The sequence shown here is derived from an EMBL/GenBank/DDBJ whole genome shotgun (WGS) entry which is preliminary data.</text>
</comment>
<dbReference type="PROSITE" id="PS51318">
    <property type="entry name" value="TAT"/>
    <property type="match status" value="1"/>
</dbReference>
<accession>A0A2M7TJA0</accession>
<feature type="domain" description="Pyrrolo-quinoline quinone repeat" evidence="2">
    <location>
        <begin position="233"/>
        <end position="415"/>
    </location>
</feature>
<sequence>MSKEISRRDFLKLAGLGTTGFLVSGCAIENRAISTEKAPKLPTGIALPPTKLAPTKPTPTETKEAKQGILWTLELLFSSKKREAFFTNQDKLFLATPEGYPAAFNLATGKKLWQWEERGIVYGAEPETVYMVRSDKRLYALDTQTGQTKWKVVPGASDSIEVSFPMMIGKQTVHLRFEDKGYCLGCSSFLSIDKKTGQILWWENSPNRSFFKYYIQSESTIIIVPYGYASAQDYVRGVDPTTGREKWALEEGVFPFPGGIGHVDALANIRKAHFTEDRLFCRRRIKTGSGTTDDTSVITAIDLDSGKEIWRSESKGKNQYEPSYEEVISVSPTAVYALCSTGFRQESTWLLIALDRQTGEELWLGPDMHHVWAQMREVSGWDLVGEIEGTAILSNENLGYTHGIDVASGKERWENDDLRISHLVGISKNTLIAEYNNPDSSPPFLFGLDPATGGRKWRLELSQVTHEAIIFHDKVIYGNGRALTVLDPETGALLSTIPLSDQPTRLVPQKDFLLAQSKGNLSAVLV</sequence>
<dbReference type="PANTHER" id="PTHR34512">
    <property type="entry name" value="CELL SURFACE PROTEIN"/>
    <property type="match status" value="1"/>
</dbReference>
<feature type="region of interest" description="Disordered" evidence="1">
    <location>
        <begin position="44"/>
        <end position="64"/>
    </location>
</feature>
<dbReference type="EMBL" id="PFNO01000216">
    <property type="protein sequence ID" value="PIZ46580.1"/>
    <property type="molecule type" value="Genomic_DNA"/>
</dbReference>
<feature type="domain" description="Pyrrolo-quinoline quinone repeat" evidence="2">
    <location>
        <begin position="69"/>
        <end position="202"/>
    </location>
</feature>
<dbReference type="Pfam" id="PF13360">
    <property type="entry name" value="PQQ_2"/>
    <property type="match status" value="2"/>
</dbReference>
<dbReference type="SMART" id="SM00564">
    <property type="entry name" value="PQQ"/>
    <property type="match status" value="6"/>
</dbReference>
<dbReference type="PROSITE" id="PS51257">
    <property type="entry name" value="PROKAR_LIPOPROTEIN"/>
    <property type="match status" value="1"/>
</dbReference>
<dbReference type="PANTHER" id="PTHR34512:SF30">
    <property type="entry name" value="OUTER MEMBRANE PROTEIN ASSEMBLY FACTOR BAMB"/>
    <property type="match status" value="1"/>
</dbReference>
<dbReference type="InterPro" id="IPR006311">
    <property type="entry name" value="TAT_signal"/>
</dbReference>
<proteinExistence type="predicted"/>